<evidence type="ECO:0000259" key="5">
    <source>
        <dbReference type="PROSITE" id="PS51781"/>
    </source>
</evidence>
<dbReference type="GO" id="GO:0009254">
    <property type="term" value="P:peptidoglycan turnover"/>
    <property type="evidence" value="ECO:0007669"/>
    <property type="project" value="TreeGrafter"/>
</dbReference>
<dbReference type="AlphaFoldDB" id="A0A1H8JHP5"/>
<dbReference type="PANTHER" id="PTHR30417:SF1">
    <property type="entry name" value="N-ACETYLMURAMOYL-L-ALANINE AMIDASE AMID"/>
    <property type="match status" value="1"/>
</dbReference>
<dbReference type="GO" id="GO:0009253">
    <property type="term" value="P:peptidoglycan catabolic process"/>
    <property type="evidence" value="ECO:0007669"/>
    <property type="project" value="InterPro"/>
</dbReference>
<proteinExistence type="predicted"/>
<dbReference type="PROSITE" id="PS51781">
    <property type="entry name" value="SH3B"/>
    <property type="match status" value="1"/>
</dbReference>
<evidence type="ECO:0000256" key="1">
    <source>
        <dbReference type="ARBA" id="ARBA00001561"/>
    </source>
</evidence>
<dbReference type="Gene3D" id="3.40.80.10">
    <property type="entry name" value="Peptidoglycan recognition protein-like"/>
    <property type="match status" value="1"/>
</dbReference>
<dbReference type="STRING" id="215200.SAMN05216454_1145"/>
<accession>A0A1H8JHP5</accession>
<dbReference type="OrthoDB" id="9794294at2"/>
<dbReference type="Proteomes" id="UP000199512">
    <property type="component" value="Unassembled WGS sequence"/>
</dbReference>
<evidence type="ECO:0000256" key="4">
    <source>
        <dbReference type="ARBA" id="ARBA00023316"/>
    </source>
</evidence>
<evidence type="ECO:0000313" key="7">
    <source>
        <dbReference type="Proteomes" id="UP000199512"/>
    </source>
</evidence>
<dbReference type="Pfam" id="PF01510">
    <property type="entry name" value="Amidase_2"/>
    <property type="match status" value="1"/>
</dbReference>
<evidence type="ECO:0000313" key="6">
    <source>
        <dbReference type="EMBL" id="SEN79737.1"/>
    </source>
</evidence>
<dbReference type="EC" id="3.5.1.28" evidence="2"/>
<dbReference type="PANTHER" id="PTHR30417">
    <property type="entry name" value="N-ACETYLMURAMOYL-L-ALANINE AMIDASE AMID"/>
    <property type="match status" value="1"/>
</dbReference>
<name>A0A1H8JHP5_9FIRM</name>
<dbReference type="SMART" id="SM00287">
    <property type="entry name" value="SH3b"/>
    <property type="match status" value="1"/>
</dbReference>
<dbReference type="RefSeq" id="WP_091975910.1">
    <property type="nucleotide sequence ID" value="NZ_FODF01000014.1"/>
</dbReference>
<keyword evidence="4" id="KW-0961">Cell wall biogenesis/degradation</keyword>
<protein>
    <recommendedName>
        <fullName evidence="2">N-acetylmuramoyl-L-alanine amidase</fullName>
        <ecNumber evidence="2">3.5.1.28</ecNumber>
    </recommendedName>
</protein>
<keyword evidence="3" id="KW-0378">Hydrolase</keyword>
<dbReference type="InterPro" id="IPR051206">
    <property type="entry name" value="NAMLAA_amidase_2"/>
</dbReference>
<comment type="catalytic activity">
    <reaction evidence="1">
        <text>Hydrolyzes the link between N-acetylmuramoyl residues and L-amino acid residues in certain cell-wall glycopeptides.</text>
        <dbReference type="EC" id="3.5.1.28"/>
    </reaction>
</comment>
<dbReference type="Pfam" id="PF08239">
    <property type="entry name" value="SH3_3"/>
    <property type="match status" value="1"/>
</dbReference>
<dbReference type="InterPro" id="IPR002502">
    <property type="entry name" value="Amidase_domain"/>
</dbReference>
<feature type="domain" description="SH3b" evidence="5">
    <location>
        <begin position="199"/>
        <end position="267"/>
    </location>
</feature>
<dbReference type="InterPro" id="IPR003646">
    <property type="entry name" value="SH3-like_bac-type"/>
</dbReference>
<organism evidence="6 7">
    <name type="scientific">Peptostreptococcus russellii</name>
    <dbReference type="NCBI Taxonomy" id="215200"/>
    <lineage>
        <taxon>Bacteria</taxon>
        <taxon>Bacillati</taxon>
        <taxon>Bacillota</taxon>
        <taxon>Clostridia</taxon>
        <taxon>Peptostreptococcales</taxon>
        <taxon>Peptostreptococcaceae</taxon>
        <taxon>Peptostreptococcus</taxon>
    </lineage>
</organism>
<dbReference type="GO" id="GO:0071555">
    <property type="term" value="P:cell wall organization"/>
    <property type="evidence" value="ECO:0007669"/>
    <property type="project" value="UniProtKB-KW"/>
</dbReference>
<dbReference type="Gene3D" id="2.30.30.40">
    <property type="entry name" value="SH3 Domains"/>
    <property type="match status" value="1"/>
</dbReference>
<dbReference type="EMBL" id="FODF01000014">
    <property type="protein sequence ID" value="SEN79737.1"/>
    <property type="molecule type" value="Genomic_DNA"/>
</dbReference>
<evidence type="ECO:0000256" key="2">
    <source>
        <dbReference type="ARBA" id="ARBA00011901"/>
    </source>
</evidence>
<dbReference type="CDD" id="cd06583">
    <property type="entry name" value="PGRP"/>
    <property type="match status" value="1"/>
</dbReference>
<sequence length="267" mass="30205">MTKFIWKPITNGNNFGGRRPKSAVQYIAIHWTANEEETATALNHYFYFQNHSVGASAHYFVDHSKIIQIVGDTTVAYAVGGNQGYGVALNGCTNYNSISIEMCVNKGYNNQMLFNTVELVKELLRQYPNARVCRHWDATRKDCPGGWGGNSSKWDWFLEEIKKNRRMIIDTSKTSDCKMVGNAQVPTSQSKPTKPFKGYYVLTSTPGDVLNVREKPSASSRIVSSYRHGSKIYVHEVVHTTDSTWYKIEYHKGKFGYVAAKFCKGIK</sequence>
<reference evidence="6 7" key="1">
    <citation type="submission" date="2016-10" db="EMBL/GenBank/DDBJ databases">
        <authorList>
            <person name="de Groot N.N."/>
        </authorList>
    </citation>
    <scope>NUCLEOTIDE SEQUENCE [LARGE SCALE GENOMIC DNA]</scope>
    <source>
        <strain evidence="6 7">Calf135</strain>
    </source>
</reference>
<gene>
    <name evidence="6" type="ORF">SAMN05216454_1145</name>
</gene>
<dbReference type="SMART" id="SM00644">
    <property type="entry name" value="Ami_2"/>
    <property type="match status" value="1"/>
</dbReference>
<dbReference type="SUPFAM" id="SSF55846">
    <property type="entry name" value="N-acetylmuramoyl-L-alanine amidase-like"/>
    <property type="match status" value="1"/>
</dbReference>
<evidence type="ECO:0000256" key="3">
    <source>
        <dbReference type="ARBA" id="ARBA00022801"/>
    </source>
</evidence>
<keyword evidence="7" id="KW-1185">Reference proteome</keyword>
<dbReference type="InterPro" id="IPR036505">
    <property type="entry name" value="Amidase/PGRP_sf"/>
</dbReference>
<dbReference type="GO" id="GO:0008745">
    <property type="term" value="F:N-acetylmuramoyl-L-alanine amidase activity"/>
    <property type="evidence" value="ECO:0007669"/>
    <property type="project" value="UniProtKB-EC"/>
</dbReference>